<dbReference type="InterPro" id="IPR031726">
    <property type="entry name" value="PglL_A"/>
</dbReference>
<keyword evidence="3 5" id="KW-1133">Transmembrane helix</keyword>
<evidence type="ECO:0000256" key="5">
    <source>
        <dbReference type="SAM" id="Phobius"/>
    </source>
</evidence>
<evidence type="ECO:0000256" key="1">
    <source>
        <dbReference type="ARBA" id="ARBA00004141"/>
    </source>
</evidence>
<dbReference type="Pfam" id="PF04932">
    <property type="entry name" value="Wzy_C"/>
    <property type="match status" value="1"/>
</dbReference>
<feature type="transmembrane region" description="Helical" evidence="5">
    <location>
        <begin position="21"/>
        <end position="38"/>
    </location>
</feature>
<accession>A0A6I6HP68</accession>
<dbReference type="OrthoDB" id="4448at2"/>
<keyword evidence="2 5" id="KW-0812">Transmembrane</keyword>
<protein>
    <submittedName>
        <fullName evidence="9">Polymerase</fullName>
    </submittedName>
</protein>
<feature type="transmembrane region" description="Helical" evidence="5">
    <location>
        <begin position="92"/>
        <end position="114"/>
    </location>
</feature>
<dbReference type="RefSeq" id="WP_157616420.1">
    <property type="nucleotide sequence ID" value="NZ_CP046622.1"/>
</dbReference>
<feature type="domain" description="Virulence factor membrane-bound polymerase C-terminal" evidence="7">
    <location>
        <begin position="382"/>
        <end position="561"/>
    </location>
</feature>
<evidence type="ECO:0000256" key="4">
    <source>
        <dbReference type="ARBA" id="ARBA00023136"/>
    </source>
</evidence>
<feature type="transmembrane region" description="Helical" evidence="5">
    <location>
        <begin position="70"/>
        <end position="86"/>
    </location>
</feature>
<name>A0A6I6HP68_VARPD</name>
<dbReference type="GO" id="GO:0016020">
    <property type="term" value="C:membrane"/>
    <property type="evidence" value="ECO:0007669"/>
    <property type="project" value="UniProtKB-SubCell"/>
</dbReference>
<evidence type="ECO:0000313" key="10">
    <source>
        <dbReference type="Proteomes" id="UP000425817"/>
    </source>
</evidence>
<dbReference type="InterPro" id="IPR021797">
    <property type="entry name" value="Wzy_C_2"/>
</dbReference>
<feature type="domain" description="Protein glycosylation ligase" evidence="8">
    <location>
        <begin position="162"/>
        <end position="185"/>
    </location>
</feature>
<dbReference type="AlphaFoldDB" id="A0A6I6HP68"/>
<feature type="transmembrane region" description="Helical" evidence="5">
    <location>
        <begin position="254"/>
        <end position="273"/>
    </location>
</feature>
<comment type="subcellular location">
    <subcellularLocation>
        <location evidence="1">Membrane</location>
        <topology evidence="1">Multi-pass membrane protein</topology>
    </subcellularLocation>
</comment>
<evidence type="ECO:0000256" key="3">
    <source>
        <dbReference type="ARBA" id="ARBA00022989"/>
    </source>
</evidence>
<gene>
    <name evidence="9" type="ORF">GOQ09_25455</name>
</gene>
<sequence>MTLRAMPFEAPAPASAAKIGHAVRAGLIAFPFLCPLVGGPSVNVWQLMATWACVAGLLAIGPAARPKQEIWVWLATGAIAVVLSARGEPISYWLPVCATLAGIAAAACAGAGIAQGGPSAPAVLATGILAAGLVSAVLGLLQYYGLAEPLVPWTTTPALGQAYGNLRQRNQFATLISMALVAALWIHAAQPSLQIRRWLVAAALLLLVAAAASTSRTGLLQLLSIVGVATLIAWRERRSAPVTDTKHFSLPPPLVLVAMVPIYFAIAWLLPQLTASEVEGMMRRLQEGAPGDHTRMILWRNVLTLIAEHPWTGWGWGELAFAHYSTLYSGPRFPEILDNAHNLPLHLAVELGIPASVLICGGFIWMVLAARPWRERDPARLMAWGMLGAIVLHSLLEYPLWYGPFQLAFGLCLGVLWPARVASSRQRFNAKWLNAPVLPAVAATVLAAVVGYATWDYIRISQIYLPRDERLPAYEDDTLAKAKKSWLFARQVGFAELTLTRVTTANAAEIHSLAARILHFSPEPRVIVKLIESAELTGRGQEAWEQAERFRIAFPVEYEQWLKGQPVDARSP</sequence>
<evidence type="ECO:0000259" key="8">
    <source>
        <dbReference type="Pfam" id="PF15864"/>
    </source>
</evidence>
<keyword evidence="4 5" id="KW-0472">Membrane</keyword>
<feature type="transmembrane region" description="Helical" evidence="5">
    <location>
        <begin position="435"/>
        <end position="455"/>
    </location>
</feature>
<feature type="transmembrane region" description="Helical" evidence="5">
    <location>
        <begin position="171"/>
        <end position="188"/>
    </location>
</feature>
<evidence type="ECO:0000256" key="2">
    <source>
        <dbReference type="ARBA" id="ARBA00022692"/>
    </source>
</evidence>
<dbReference type="InterPro" id="IPR007016">
    <property type="entry name" value="O-antigen_ligase-rel_domated"/>
</dbReference>
<dbReference type="EMBL" id="CP046622">
    <property type="protein sequence ID" value="QGW84717.1"/>
    <property type="molecule type" value="Genomic_DNA"/>
</dbReference>
<evidence type="ECO:0000259" key="7">
    <source>
        <dbReference type="Pfam" id="PF11846"/>
    </source>
</evidence>
<proteinExistence type="predicted"/>
<reference evidence="9 10" key="1">
    <citation type="submission" date="2019-12" db="EMBL/GenBank/DDBJ databases">
        <title>Hybrid Genome Assemblies of two High G+C Isolates from Undergraduate Microbiology Courses.</title>
        <authorList>
            <person name="Ne Ville C.J."/>
            <person name="Enright D."/>
            <person name="Hernandez I."/>
            <person name="Dodsworth J."/>
            <person name="Orwin P.M."/>
        </authorList>
    </citation>
    <scope>NUCLEOTIDE SEQUENCE [LARGE SCALE GENOMIC DNA]</scope>
    <source>
        <strain evidence="9 10">CSUSB</strain>
    </source>
</reference>
<dbReference type="Pfam" id="PF15864">
    <property type="entry name" value="PglL_A"/>
    <property type="match status" value="1"/>
</dbReference>
<feature type="transmembrane region" description="Helical" evidence="5">
    <location>
        <begin position="121"/>
        <end position="144"/>
    </location>
</feature>
<dbReference type="PANTHER" id="PTHR37422">
    <property type="entry name" value="TEICHURONIC ACID BIOSYNTHESIS PROTEIN TUAE"/>
    <property type="match status" value="1"/>
</dbReference>
<dbReference type="PANTHER" id="PTHR37422:SF13">
    <property type="entry name" value="LIPOPOLYSACCHARIDE BIOSYNTHESIS PROTEIN PA4999-RELATED"/>
    <property type="match status" value="1"/>
</dbReference>
<organism evidence="9 10">
    <name type="scientific">Variovorax paradoxus</name>
    <dbReference type="NCBI Taxonomy" id="34073"/>
    <lineage>
        <taxon>Bacteria</taxon>
        <taxon>Pseudomonadati</taxon>
        <taxon>Pseudomonadota</taxon>
        <taxon>Betaproteobacteria</taxon>
        <taxon>Burkholderiales</taxon>
        <taxon>Comamonadaceae</taxon>
        <taxon>Variovorax</taxon>
    </lineage>
</organism>
<feature type="transmembrane region" description="Helical" evidence="5">
    <location>
        <begin position="351"/>
        <end position="369"/>
    </location>
</feature>
<evidence type="ECO:0000259" key="6">
    <source>
        <dbReference type="Pfam" id="PF04932"/>
    </source>
</evidence>
<feature type="transmembrane region" description="Helical" evidence="5">
    <location>
        <begin position="195"/>
        <end position="212"/>
    </location>
</feature>
<evidence type="ECO:0000313" key="9">
    <source>
        <dbReference type="EMBL" id="QGW84717.1"/>
    </source>
</evidence>
<feature type="transmembrane region" description="Helical" evidence="5">
    <location>
        <begin position="381"/>
        <end position="401"/>
    </location>
</feature>
<dbReference type="Pfam" id="PF11846">
    <property type="entry name" value="Wzy_C_2"/>
    <property type="match status" value="1"/>
</dbReference>
<feature type="transmembrane region" description="Helical" evidence="5">
    <location>
        <begin position="44"/>
        <end position="63"/>
    </location>
</feature>
<dbReference type="Proteomes" id="UP000425817">
    <property type="component" value="Chromosome"/>
</dbReference>
<feature type="domain" description="O-antigen ligase-related" evidence="6">
    <location>
        <begin position="201"/>
        <end position="359"/>
    </location>
</feature>
<dbReference type="InterPro" id="IPR051533">
    <property type="entry name" value="WaaL-like"/>
</dbReference>
<feature type="transmembrane region" description="Helical" evidence="5">
    <location>
        <begin position="218"/>
        <end position="234"/>
    </location>
</feature>